<feature type="compositionally biased region" description="Basic residues" evidence="1">
    <location>
        <begin position="33"/>
        <end position="42"/>
    </location>
</feature>
<gene>
    <name evidence="2" type="ORF">AB1Y20_003920</name>
</gene>
<protein>
    <recommendedName>
        <fullName evidence="4">Secreted protein</fullName>
    </recommendedName>
</protein>
<evidence type="ECO:0000313" key="3">
    <source>
        <dbReference type="Proteomes" id="UP001515480"/>
    </source>
</evidence>
<organism evidence="2 3">
    <name type="scientific">Prymnesium parvum</name>
    <name type="common">Toxic golden alga</name>
    <dbReference type="NCBI Taxonomy" id="97485"/>
    <lineage>
        <taxon>Eukaryota</taxon>
        <taxon>Haptista</taxon>
        <taxon>Haptophyta</taxon>
        <taxon>Prymnesiophyceae</taxon>
        <taxon>Prymnesiales</taxon>
        <taxon>Prymnesiaceae</taxon>
        <taxon>Prymnesium</taxon>
    </lineage>
</organism>
<comment type="caution">
    <text evidence="2">The sequence shown here is derived from an EMBL/GenBank/DDBJ whole genome shotgun (WGS) entry which is preliminary data.</text>
</comment>
<proteinExistence type="predicted"/>
<feature type="region of interest" description="Disordered" evidence="1">
    <location>
        <begin position="33"/>
        <end position="55"/>
    </location>
</feature>
<dbReference type="AlphaFoldDB" id="A0AB34J7Y2"/>
<dbReference type="EMBL" id="JBGBPQ010000012">
    <property type="protein sequence ID" value="KAL1514835.1"/>
    <property type="molecule type" value="Genomic_DNA"/>
</dbReference>
<reference evidence="2 3" key="1">
    <citation type="journal article" date="2024" name="Science">
        <title>Giant polyketide synthase enzymes in the biosynthesis of giant marine polyether toxins.</title>
        <authorList>
            <person name="Fallon T.R."/>
            <person name="Shende V.V."/>
            <person name="Wierzbicki I.H."/>
            <person name="Pendleton A.L."/>
            <person name="Watervoot N.F."/>
            <person name="Auber R.P."/>
            <person name="Gonzalez D.J."/>
            <person name="Wisecaver J.H."/>
            <person name="Moore B.S."/>
        </authorList>
    </citation>
    <scope>NUCLEOTIDE SEQUENCE [LARGE SCALE GENOMIC DNA]</scope>
    <source>
        <strain evidence="2 3">12B1</strain>
    </source>
</reference>
<evidence type="ECO:0000256" key="1">
    <source>
        <dbReference type="SAM" id="MobiDB-lite"/>
    </source>
</evidence>
<name>A0AB34J7Y2_PRYPA</name>
<sequence length="100" mass="10768">MAAPALALGGTMTWTLADDAALPALLLMTGKRKSAGKNKRIPKPANHGSRPCNHVGRRRCGHSQCVSAFASTAPLDMEESYLHQVVAFLLYAEVERHSVL</sequence>
<accession>A0AB34J7Y2</accession>
<evidence type="ECO:0000313" key="2">
    <source>
        <dbReference type="EMBL" id="KAL1514835.1"/>
    </source>
</evidence>
<dbReference type="Proteomes" id="UP001515480">
    <property type="component" value="Unassembled WGS sequence"/>
</dbReference>
<evidence type="ECO:0008006" key="4">
    <source>
        <dbReference type="Google" id="ProtNLM"/>
    </source>
</evidence>
<keyword evidence="3" id="KW-1185">Reference proteome</keyword>